<evidence type="ECO:0000313" key="2">
    <source>
        <dbReference type="Proteomes" id="UP000270795"/>
    </source>
</evidence>
<name>A0A3M6AHR2_PSESS</name>
<accession>A0A3M6AHR2</accession>
<reference evidence="1 2" key="1">
    <citation type="submission" date="2018-08" db="EMBL/GenBank/DDBJ databases">
        <title>Recombination of ecologically and evolutionarily significant loci maintains genetic cohesion in the Pseudomonas syringae species complex.</title>
        <authorList>
            <person name="Dillon M."/>
            <person name="Thakur S."/>
            <person name="Almeida R.N.D."/>
            <person name="Weir B.S."/>
            <person name="Guttman D.S."/>
        </authorList>
    </citation>
    <scope>NUCLEOTIDE SEQUENCE [LARGE SCALE GENOMIC DNA]</scope>
    <source>
        <strain evidence="1 2">ICMP 11899</strain>
    </source>
</reference>
<dbReference type="AlphaFoldDB" id="A0A3M6AHR2"/>
<proteinExistence type="predicted"/>
<gene>
    <name evidence="1" type="ORF">ALP17_05455</name>
</gene>
<dbReference type="EMBL" id="RBUM01000109">
    <property type="protein sequence ID" value="RMV18750.1"/>
    <property type="molecule type" value="Genomic_DNA"/>
</dbReference>
<sequence length="345" mass="38018">MLLKQVEHQITTLQSTLGIAARVVEGRPLDQPDQHRHLMNLQFGKRLAEEILTGQTETVHCTLTVLTDKHLIEVSLENFLLAVMDLQQDRHHGLGELAGQAALVGQVEVLDQLLGQRTAALAHLPLRSIHPDSPGNGLGRHAEVVIEIAVLDRHQPVEQIRRCLIKLDQDPVFEVLRVKPADQQGLKPRHGKLGTIARRQVGDVITGKAHAHLLSRISAFVELETPRVEVDGIAIHRRSARTIRDAFAAITQGVEFDEKIIAAQLLSDEQLQRSCIDLGRNGPALAGELLLNDCIEVNGQAAQQNQADNTELQRPAQPLVQAARRLLFRRTRGAGSSHGRGLYAL</sequence>
<evidence type="ECO:0000313" key="1">
    <source>
        <dbReference type="EMBL" id="RMV18750.1"/>
    </source>
</evidence>
<comment type="caution">
    <text evidence="1">The sequence shown here is derived from an EMBL/GenBank/DDBJ whole genome shotgun (WGS) entry which is preliminary data.</text>
</comment>
<protein>
    <submittedName>
        <fullName evidence="1">Uncharacterized protein</fullName>
    </submittedName>
</protein>
<dbReference type="Proteomes" id="UP000270795">
    <property type="component" value="Unassembled WGS sequence"/>
</dbReference>
<organism evidence="1 2">
    <name type="scientific">Pseudomonas savastanoi</name>
    <name type="common">Pseudomonas syringae pv. savastanoi</name>
    <dbReference type="NCBI Taxonomy" id="29438"/>
    <lineage>
        <taxon>Bacteria</taxon>
        <taxon>Pseudomonadati</taxon>
        <taxon>Pseudomonadota</taxon>
        <taxon>Gammaproteobacteria</taxon>
        <taxon>Pseudomonadales</taxon>
        <taxon>Pseudomonadaceae</taxon>
        <taxon>Pseudomonas</taxon>
    </lineage>
</organism>